<organism evidence="1 2">
    <name type="scientific">Euroglyphus maynei</name>
    <name type="common">Mayne's house dust mite</name>
    <dbReference type="NCBI Taxonomy" id="6958"/>
    <lineage>
        <taxon>Eukaryota</taxon>
        <taxon>Metazoa</taxon>
        <taxon>Ecdysozoa</taxon>
        <taxon>Arthropoda</taxon>
        <taxon>Chelicerata</taxon>
        <taxon>Arachnida</taxon>
        <taxon>Acari</taxon>
        <taxon>Acariformes</taxon>
        <taxon>Sarcoptiformes</taxon>
        <taxon>Astigmata</taxon>
        <taxon>Psoroptidia</taxon>
        <taxon>Analgoidea</taxon>
        <taxon>Pyroglyphidae</taxon>
        <taxon>Pyroglyphinae</taxon>
        <taxon>Euroglyphus</taxon>
    </lineage>
</organism>
<sequence>MTYRDPLLDDSLALPMDLQRRLVDNVETHHSSLGNHYTGNLYGDMFPVDYVVGMLLHTFPPV</sequence>
<keyword evidence="2" id="KW-1185">Reference proteome</keyword>
<accession>A0A1Y3BVD4</accession>
<dbReference type="EMBL" id="MUJZ01001335">
    <property type="protein sequence ID" value="OTF83968.1"/>
    <property type="molecule type" value="Genomic_DNA"/>
</dbReference>
<protein>
    <submittedName>
        <fullName evidence="1">Uncharacterized protein</fullName>
    </submittedName>
</protein>
<name>A0A1Y3BVD4_EURMA</name>
<dbReference type="AlphaFoldDB" id="A0A1Y3BVD4"/>
<reference evidence="1 2" key="1">
    <citation type="submission" date="2017-03" db="EMBL/GenBank/DDBJ databases">
        <title>Genome Survey of Euroglyphus maynei.</title>
        <authorList>
            <person name="Arlian L.G."/>
            <person name="Morgan M.S."/>
            <person name="Rider S.D."/>
        </authorList>
    </citation>
    <scope>NUCLEOTIDE SEQUENCE [LARGE SCALE GENOMIC DNA]</scope>
    <source>
        <strain evidence="1">Arlian Lab</strain>
        <tissue evidence="1">Whole body</tissue>
    </source>
</reference>
<evidence type="ECO:0000313" key="1">
    <source>
        <dbReference type="EMBL" id="OTF83968.1"/>
    </source>
</evidence>
<comment type="caution">
    <text evidence="1">The sequence shown here is derived from an EMBL/GenBank/DDBJ whole genome shotgun (WGS) entry which is preliminary data.</text>
</comment>
<dbReference type="Proteomes" id="UP000194236">
    <property type="component" value="Unassembled WGS sequence"/>
</dbReference>
<gene>
    <name evidence="1" type="ORF">BLA29_004688</name>
</gene>
<evidence type="ECO:0000313" key="2">
    <source>
        <dbReference type="Proteomes" id="UP000194236"/>
    </source>
</evidence>
<proteinExistence type="predicted"/>